<evidence type="ECO:0000313" key="10">
    <source>
        <dbReference type="Proteomes" id="UP000280935"/>
    </source>
</evidence>
<dbReference type="InterPro" id="IPR024079">
    <property type="entry name" value="MetalloPept_cat_dom_sf"/>
</dbReference>
<dbReference type="Pfam" id="PF01432">
    <property type="entry name" value="Peptidase_M3"/>
    <property type="match status" value="1"/>
</dbReference>
<proteinExistence type="inferred from homology"/>
<gene>
    <name evidence="9" type="ORF">EII35_04135</name>
</gene>
<dbReference type="Gene3D" id="1.10.1370.10">
    <property type="entry name" value="Neurolysin, domain 3"/>
    <property type="match status" value="1"/>
</dbReference>
<dbReference type="AlphaFoldDB" id="A0A3P1WVI7"/>
<dbReference type="Gene3D" id="1.10.1370.40">
    <property type="match status" value="1"/>
</dbReference>
<dbReference type="FunFam" id="3.40.390.10:FF:000009">
    <property type="entry name" value="Oligopeptidase A"/>
    <property type="match status" value="1"/>
</dbReference>
<comment type="cofactor">
    <cofactor evidence="7">
        <name>Zn(2+)</name>
        <dbReference type="ChEBI" id="CHEBI:29105"/>
    </cofactor>
    <text evidence="7">Binds 1 zinc ion.</text>
</comment>
<dbReference type="SUPFAM" id="SSF55486">
    <property type="entry name" value="Metalloproteases ('zincins'), catalytic domain"/>
    <property type="match status" value="1"/>
</dbReference>
<dbReference type="GO" id="GO:0046872">
    <property type="term" value="F:metal ion binding"/>
    <property type="evidence" value="ECO:0007669"/>
    <property type="project" value="UniProtKB-UniRule"/>
</dbReference>
<comment type="caution">
    <text evidence="9">The sequence shown here is derived from an EMBL/GenBank/DDBJ whole genome shotgun (WGS) entry which is preliminary data.</text>
</comment>
<comment type="similarity">
    <text evidence="1 7">Belongs to the peptidase M3 family.</text>
</comment>
<evidence type="ECO:0000256" key="7">
    <source>
        <dbReference type="RuleBase" id="RU003435"/>
    </source>
</evidence>
<dbReference type="Gene3D" id="3.40.390.10">
    <property type="entry name" value="Collagenase (Catalytic Domain)"/>
    <property type="match status" value="1"/>
</dbReference>
<reference evidence="9 10" key="1">
    <citation type="submission" date="2018-11" db="EMBL/GenBank/DDBJ databases">
        <title>Genomes From Bacteria Associated with the Canine Oral Cavity: a Test Case for Automated Genome-Based Taxonomic Assignment.</title>
        <authorList>
            <person name="Coil D.A."/>
            <person name="Jospin G."/>
            <person name="Darling A.E."/>
            <person name="Wallis C."/>
            <person name="Davis I.J."/>
            <person name="Harris S."/>
            <person name="Eisen J.A."/>
            <person name="Holcombe L.J."/>
            <person name="O'Flynn C."/>
        </authorList>
    </citation>
    <scope>NUCLEOTIDE SEQUENCE [LARGE SCALE GENOMIC DNA]</scope>
    <source>
        <strain evidence="9 10">OH2822_COT-296</strain>
    </source>
</reference>
<dbReference type="PANTHER" id="PTHR43660">
    <property type="entry name" value="DIPEPTIDYL CARBOXYPEPTIDASE"/>
    <property type="match status" value="1"/>
</dbReference>
<name>A0A3P1WVI7_9ACTN</name>
<dbReference type="InterPro" id="IPR045090">
    <property type="entry name" value="Pept_M3A_M3B"/>
</dbReference>
<dbReference type="GO" id="GO:0004180">
    <property type="term" value="F:carboxypeptidase activity"/>
    <property type="evidence" value="ECO:0007669"/>
    <property type="project" value="TreeGrafter"/>
</dbReference>
<accession>A0A3P1WVI7</accession>
<dbReference type="GO" id="GO:0004222">
    <property type="term" value="F:metalloendopeptidase activity"/>
    <property type="evidence" value="ECO:0007669"/>
    <property type="project" value="InterPro"/>
</dbReference>
<keyword evidence="5 7" id="KW-0862">Zinc</keyword>
<evidence type="ECO:0000256" key="6">
    <source>
        <dbReference type="ARBA" id="ARBA00023049"/>
    </source>
</evidence>
<keyword evidence="2 7" id="KW-0645">Protease</keyword>
<organism evidence="9 10">
    <name type="scientific">Arachnia propionica</name>
    <dbReference type="NCBI Taxonomy" id="1750"/>
    <lineage>
        <taxon>Bacteria</taxon>
        <taxon>Bacillati</taxon>
        <taxon>Actinomycetota</taxon>
        <taxon>Actinomycetes</taxon>
        <taxon>Propionibacteriales</taxon>
        <taxon>Propionibacteriaceae</taxon>
        <taxon>Arachnia</taxon>
    </lineage>
</organism>
<dbReference type="OrthoDB" id="9773538at2"/>
<evidence type="ECO:0000256" key="5">
    <source>
        <dbReference type="ARBA" id="ARBA00022833"/>
    </source>
</evidence>
<dbReference type="PANTHER" id="PTHR43660:SF1">
    <property type="entry name" value="DIPEPTIDYL CARBOXYPEPTIDASE"/>
    <property type="match status" value="1"/>
</dbReference>
<dbReference type="CDD" id="cd06456">
    <property type="entry name" value="M3A_DCP"/>
    <property type="match status" value="1"/>
</dbReference>
<evidence type="ECO:0000256" key="2">
    <source>
        <dbReference type="ARBA" id="ARBA00022670"/>
    </source>
</evidence>
<protein>
    <submittedName>
        <fullName evidence="9">M3 family peptidase</fullName>
    </submittedName>
</protein>
<dbReference type="InterPro" id="IPR001567">
    <property type="entry name" value="Pept_M3A_M3B_dom"/>
</dbReference>
<dbReference type="GO" id="GO:0005829">
    <property type="term" value="C:cytosol"/>
    <property type="evidence" value="ECO:0007669"/>
    <property type="project" value="TreeGrafter"/>
</dbReference>
<dbReference type="EMBL" id="RQYT01000005">
    <property type="protein sequence ID" value="RRD50589.1"/>
    <property type="molecule type" value="Genomic_DNA"/>
</dbReference>
<keyword evidence="6 7" id="KW-0482">Metalloprotease</keyword>
<sequence length="683" mass="75546">MGGMNPLLAPSTLPFQLPDYAHLADSDFREAALAAMQEQRDAVEDLIADPDPATVGNVLVALELSGRTLDRVLSAFWVMVAADATPERRDIESELAPLLASHWDAVRLDPRLHTRLLELRERAASGEVELDEEDRFHLDDLIEDLERSGINLDATTQERLKVLNAELASLSVDFERLLLDGRGAAAVVVTDAAELEGLSDAAREAARSAAAERGVDGWLLELTNTTTQPILAELRNRDLRRRVLEASLSRGLGGEHDTRQVVLDITRRRAERARLLGHEHHASWVAAQGCAGTTAAVTALLQQVAPGAVELARREAEDLQRLLGIDEPGASLEAWDWQYYAARLAAEHAVDETRLKPYLEFERVLVKGVFAAATGLYGITFHERDDLIGYTPEARVFEVRESDGTPVGLFIIDPFTRPTKRGGAWMTSIVEQSRLTFDLPVVTNTCNFPPPADGEPALLSWDNVITLFHEFGHALHGLLSNVKYPSRAGTSVPRDFVEFPSQVNEMWAWDDGLIQQFARHHATGEVLPHDLVAELRASRSQGEGHATLETVAAMLLDQAWHTATTDELPTSVDGVVPFEEQALARAGVRCELVPPRYRTCYFSHVFGSMYAAAYYGYLWAEVLDADAVAWFEQQGGLNREAGEVFRRELLGRGGSIAPMRSWQRFRGCDPDVVHLLRRKGLDS</sequence>
<dbReference type="InterPro" id="IPR024077">
    <property type="entry name" value="Neurolysin/TOP_dom2"/>
</dbReference>
<evidence type="ECO:0000256" key="3">
    <source>
        <dbReference type="ARBA" id="ARBA00022723"/>
    </source>
</evidence>
<evidence type="ECO:0000259" key="8">
    <source>
        <dbReference type="Pfam" id="PF01432"/>
    </source>
</evidence>
<evidence type="ECO:0000313" key="9">
    <source>
        <dbReference type="EMBL" id="RRD50589.1"/>
    </source>
</evidence>
<keyword evidence="4 7" id="KW-0378">Hydrolase</keyword>
<dbReference type="InterPro" id="IPR034005">
    <property type="entry name" value="M3A_DCP"/>
</dbReference>
<evidence type="ECO:0000256" key="4">
    <source>
        <dbReference type="ARBA" id="ARBA00022801"/>
    </source>
</evidence>
<dbReference type="GO" id="GO:0006508">
    <property type="term" value="P:proteolysis"/>
    <property type="evidence" value="ECO:0007669"/>
    <property type="project" value="UniProtKB-KW"/>
</dbReference>
<feature type="domain" description="Peptidase M3A/M3B catalytic" evidence="8">
    <location>
        <begin position="231"/>
        <end position="680"/>
    </location>
</feature>
<keyword evidence="3 7" id="KW-0479">Metal-binding</keyword>
<evidence type="ECO:0000256" key="1">
    <source>
        <dbReference type="ARBA" id="ARBA00006040"/>
    </source>
</evidence>
<dbReference type="Proteomes" id="UP000280935">
    <property type="component" value="Unassembled WGS sequence"/>
</dbReference>